<accession>A0ACD0NZJ0</accession>
<reference evidence="1 2" key="1">
    <citation type="journal article" date="2018" name="Mol. Biol. Evol.">
        <title>Broad Genomic Sampling Reveals a Smut Pathogenic Ancestry of the Fungal Clade Ustilaginomycotina.</title>
        <authorList>
            <person name="Kijpornyongpan T."/>
            <person name="Mondo S.J."/>
            <person name="Barry K."/>
            <person name="Sandor L."/>
            <person name="Lee J."/>
            <person name="Lipzen A."/>
            <person name="Pangilinan J."/>
            <person name="LaButti K."/>
            <person name="Hainaut M."/>
            <person name="Henrissat B."/>
            <person name="Grigoriev I.V."/>
            <person name="Spatafora J.W."/>
            <person name="Aime M.C."/>
        </authorList>
    </citation>
    <scope>NUCLEOTIDE SEQUENCE [LARGE SCALE GENOMIC DNA]</scope>
    <source>
        <strain evidence="1 2">SA 807</strain>
    </source>
</reference>
<protein>
    <submittedName>
        <fullName evidence="1">Uncharacterized protein</fullName>
    </submittedName>
</protein>
<dbReference type="EMBL" id="KZ819862">
    <property type="protein sequence ID" value="PWN51196.1"/>
    <property type="molecule type" value="Genomic_DNA"/>
</dbReference>
<evidence type="ECO:0000313" key="1">
    <source>
        <dbReference type="EMBL" id="PWN51196.1"/>
    </source>
</evidence>
<proteinExistence type="predicted"/>
<keyword evidence="2" id="KW-1185">Reference proteome</keyword>
<name>A0ACD0NZJ0_9BASI</name>
<organism evidence="1 2">
    <name type="scientific">Violaceomyces palustris</name>
    <dbReference type="NCBI Taxonomy" id="1673888"/>
    <lineage>
        <taxon>Eukaryota</taxon>
        <taxon>Fungi</taxon>
        <taxon>Dikarya</taxon>
        <taxon>Basidiomycota</taxon>
        <taxon>Ustilaginomycotina</taxon>
        <taxon>Ustilaginomycetes</taxon>
        <taxon>Violaceomycetales</taxon>
        <taxon>Violaceomycetaceae</taxon>
        <taxon>Violaceomyces</taxon>
    </lineage>
</organism>
<dbReference type="Proteomes" id="UP000245626">
    <property type="component" value="Unassembled WGS sequence"/>
</dbReference>
<gene>
    <name evidence="1" type="ORF">IE53DRAFT_342745</name>
</gene>
<sequence>MSQTLSPLLLSTFIIPLTFAYVLYVRSQRYLKYEEIHKRYSGRYSLSLEEKKRTGRPRMTDSYQGVRDAQRIVRLSTLFDHRFMAKTALEFGLFQTYGIPTISQLLLHTGQLSKSENAARRYVDTSGLIMSMMAYPIPKFDLQDQDQVPQDASWETLGESRQDPRSAISIARINWLHRRWKSRISNQDLLYTLSVFVLEPPKWIDAYEWRKTSELEKEAFFALWYHLGRCMGIQDIPGDREALARWTQAYEVAHMVPAESNASVAHHTIDLLLYHAPAFIHPYAKRLIVTFMNERLRKAMTFERPSVAYYLVRDLAIKIRAFVLANFFLPRSSPKSFVPLDCQDQGTVFNVGKFLAGQDLAGAVCPASGLTASSGKVCPVGGHQKAAQPQLAPATWRMEFNYYENEPVYSRGLKPGSFWWMIEVLKVKLGVMKEDDRRGSAKLRSLSLPSEPKSPIPGLGGYRLEEMGPKGLEMKGREEVLREAEALFGHSLEGIWAFGKDEPAAAH</sequence>
<evidence type="ECO:0000313" key="2">
    <source>
        <dbReference type="Proteomes" id="UP000245626"/>
    </source>
</evidence>